<dbReference type="SUPFAM" id="SSF49363">
    <property type="entry name" value="Purple acid phosphatase, N-terminal domain"/>
    <property type="match status" value="1"/>
</dbReference>
<feature type="domain" description="Purple acid phosphatase N-terminal" evidence="6">
    <location>
        <begin position="1"/>
        <end position="78"/>
    </location>
</feature>
<evidence type="ECO:0000256" key="2">
    <source>
        <dbReference type="ARBA" id="ARBA00023180"/>
    </source>
</evidence>
<dbReference type="CDD" id="cd00839">
    <property type="entry name" value="MPP_PAPs"/>
    <property type="match status" value="1"/>
</dbReference>
<protein>
    <recommendedName>
        <fullName evidence="3">Purple acid phosphatase</fullName>
        <ecNumber evidence="3">3.1.3.2</ecNumber>
    </recommendedName>
</protein>
<accession>A0A914E8G6</accession>
<keyword evidence="1" id="KW-0732">Signal</keyword>
<evidence type="ECO:0000313" key="7">
    <source>
        <dbReference type="Proteomes" id="UP000887540"/>
    </source>
</evidence>
<evidence type="ECO:0000256" key="3">
    <source>
        <dbReference type="RuleBase" id="RU361203"/>
    </source>
</evidence>
<keyword evidence="3" id="KW-0378">Hydrolase</keyword>
<dbReference type="InterPro" id="IPR041792">
    <property type="entry name" value="MPP_PAP"/>
</dbReference>
<dbReference type="InterPro" id="IPR008963">
    <property type="entry name" value="Purple_acid_Pase-like_N"/>
</dbReference>
<dbReference type="GO" id="GO:0003993">
    <property type="term" value="F:acid phosphatase activity"/>
    <property type="evidence" value="ECO:0007669"/>
    <property type="project" value="UniProtKB-EC"/>
</dbReference>
<dbReference type="InterPro" id="IPR004843">
    <property type="entry name" value="Calcineurin-like_PHP"/>
</dbReference>
<dbReference type="WBParaSite" id="ACRNAN_scaffold6277.g32787.t1">
    <property type="protein sequence ID" value="ACRNAN_scaffold6277.g32787.t1"/>
    <property type="gene ID" value="ACRNAN_scaffold6277.g32787"/>
</dbReference>
<dbReference type="GO" id="GO:0046872">
    <property type="term" value="F:metal ion binding"/>
    <property type="evidence" value="ECO:0007669"/>
    <property type="project" value="InterPro"/>
</dbReference>
<dbReference type="InterPro" id="IPR025733">
    <property type="entry name" value="PAPs_C"/>
</dbReference>
<dbReference type="AlphaFoldDB" id="A0A914E8G6"/>
<dbReference type="Proteomes" id="UP000887540">
    <property type="component" value="Unplaced"/>
</dbReference>
<dbReference type="Pfam" id="PF14008">
    <property type="entry name" value="Metallophos_C"/>
    <property type="match status" value="1"/>
</dbReference>
<dbReference type="Gene3D" id="2.60.40.380">
    <property type="entry name" value="Purple acid phosphatase-like, N-terminal"/>
    <property type="match status" value="1"/>
</dbReference>
<dbReference type="InterPro" id="IPR015914">
    <property type="entry name" value="PAPs_N"/>
</dbReference>
<reference evidence="8" key="1">
    <citation type="submission" date="2022-11" db="UniProtKB">
        <authorList>
            <consortium name="WormBaseParasite"/>
        </authorList>
    </citation>
    <scope>IDENTIFICATION</scope>
</reference>
<keyword evidence="2" id="KW-0325">Glycoprotein</keyword>
<keyword evidence="7" id="KW-1185">Reference proteome</keyword>
<comment type="catalytic activity">
    <reaction evidence="3">
        <text>a phosphate monoester + H2O = an alcohol + phosphate</text>
        <dbReference type="Rhea" id="RHEA:15017"/>
        <dbReference type="ChEBI" id="CHEBI:15377"/>
        <dbReference type="ChEBI" id="CHEBI:30879"/>
        <dbReference type="ChEBI" id="CHEBI:43474"/>
        <dbReference type="ChEBI" id="CHEBI:67140"/>
        <dbReference type="EC" id="3.1.3.2"/>
    </reaction>
</comment>
<dbReference type="EC" id="3.1.3.2" evidence="3"/>
<dbReference type="Pfam" id="PF00149">
    <property type="entry name" value="Metallophos"/>
    <property type="match status" value="1"/>
</dbReference>
<dbReference type="Gene3D" id="3.60.21.10">
    <property type="match status" value="1"/>
</dbReference>
<feature type="domain" description="Calcineurin-like phosphoesterase" evidence="4">
    <location>
        <begin position="88"/>
        <end position="304"/>
    </location>
</feature>
<sequence length="402" mass="46188">MWTTMQPLNNPSTIPKVQYGLNPFYLTQSRNASVNLFEYTNGSQYIYTAILTNLQYKTTYYYQVGSTEAWSSTYNFTTFPQGSNFPYTVCIYGDLGYSNASIIPHLKQAAKNGDFDIVLHIGDISYNLYTDNGRVGDEFLREMQDITATIPYMVIAGNHEEQYHTVKDGFNFTHYRNRFVVPVNNPYGDSQFYSFNLGPVHFVGLSTEYYQYTEIYGEQLAINQYNWFVDDLKQANSNRSTQPWIIAYQHRPYYWPFNVSTGIDMIYNFTDTLLKDGSDKMPGLEKPYIDNAVDMIFWGHIHAYQRFWPIANNTFYNTGSNPYHNAKAPIYITTGAGGSDEGLTNLGKPNYNGVPNPASAKQLDKFGYTLLHVYNQTHLRMEQISVQDNGQVVDEIWVTKGF</sequence>
<evidence type="ECO:0000256" key="1">
    <source>
        <dbReference type="ARBA" id="ARBA00022729"/>
    </source>
</evidence>
<evidence type="ECO:0000259" key="6">
    <source>
        <dbReference type="Pfam" id="PF16656"/>
    </source>
</evidence>
<feature type="domain" description="Purple acid phosphatase C-terminal" evidence="5">
    <location>
        <begin position="328"/>
        <end position="395"/>
    </location>
</feature>
<dbReference type="PANTHER" id="PTHR45867:SF10">
    <property type="entry name" value="PURPLE ACID PHOSPHATASE"/>
    <property type="match status" value="1"/>
</dbReference>
<evidence type="ECO:0000313" key="8">
    <source>
        <dbReference type="WBParaSite" id="ACRNAN_scaffold6277.g32787.t1"/>
    </source>
</evidence>
<comment type="similarity">
    <text evidence="3">Belongs to the metallophosphoesterase superfamily. Purple acid phosphatase family.</text>
</comment>
<dbReference type="Pfam" id="PF16656">
    <property type="entry name" value="Pur_ac_phosph_N"/>
    <property type="match status" value="1"/>
</dbReference>
<dbReference type="InterPro" id="IPR029052">
    <property type="entry name" value="Metallo-depent_PP-like"/>
</dbReference>
<evidence type="ECO:0000259" key="4">
    <source>
        <dbReference type="Pfam" id="PF00149"/>
    </source>
</evidence>
<name>A0A914E8G6_9BILA</name>
<dbReference type="SUPFAM" id="SSF56300">
    <property type="entry name" value="Metallo-dependent phosphatases"/>
    <property type="match status" value="1"/>
</dbReference>
<evidence type="ECO:0000259" key="5">
    <source>
        <dbReference type="Pfam" id="PF14008"/>
    </source>
</evidence>
<organism evidence="7 8">
    <name type="scientific">Acrobeloides nanus</name>
    <dbReference type="NCBI Taxonomy" id="290746"/>
    <lineage>
        <taxon>Eukaryota</taxon>
        <taxon>Metazoa</taxon>
        <taxon>Ecdysozoa</taxon>
        <taxon>Nematoda</taxon>
        <taxon>Chromadorea</taxon>
        <taxon>Rhabditida</taxon>
        <taxon>Tylenchina</taxon>
        <taxon>Cephalobomorpha</taxon>
        <taxon>Cephaloboidea</taxon>
        <taxon>Cephalobidae</taxon>
        <taxon>Acrobeloides</taxon>
    </lineage>
</organism>
<proteinExistence type="inferred from homology"/>
<dbReference type="PANTHER" id="PTHR45867">
    <property type="entry name" value="PURPLE ACID PHOSPHATASE"/>
    <property type="match status" value="1"/>
</dbReference>